<dbReference type="RefSeq" id="WP_344699973.1">
    <property type="nucleotide sequence ID" value="NZ_BAABBM010000001.1"/>
</dbReference>
<proteinExistence type="predicted"/>
<reference evidence="3" key="1">
    <citation type="journal article" date="2019" name="Int. J. Syst. Evol. Microbiol.">
        <title>The Global Catalogue of Microorganisms (GCM) 10K type strain sequencing project: providing services to taxonomists for standard genome sequencing and annotation.</title>
        <authorList>
            <consortium name="The Broad Institute Genomics Platform"/>
            <consortium name="The Broad Institute Genome Sequencing Center for Infectious Disease"/>
            <person name="Wu L."/>
            <person name="Ma J."/>
        </authorList>
    </citation>
    <scope>NUCLEOTIDE SEQUENCE [LARGE SCALE GENOMIC DNA]</scope>
    <source>
        <strain evidence="3">JCM 17543</strain>
    </source>
</reference>
<comment type="caution">
    <text evidence="2">The sequence shown here is derived from an EMBL/GenBank/DDBJ whole genome shotgun (WGS) entry which is preliminary data.</text>
</comment>
<feature type="signal peptide" evidence="1">
    <location>
        <begin position="1"/>
        <end position="20"/>
    </location>
</feature>
<feature type="chain" id="PRO_5045668385" description="Secreted protein" evidence="1">
    <location>
        <begin position="21"/>
        <end position="127"/>
    </location>
</feature>
<name>A0ABP7LMJ8_9SPHN</name>
<dbReference type="Proteomes" id="UP001500827">
    <property type="component" value="Unassembled WGS sequence"/>
</dbReference>
<evidence type="ECO:0000256" key="1">
    <source>
        <dbReference type="SAM" id="SignalP"/>
    </source>
</evidence>
<gene>
    <name evidence="2" type="ORF">GCM10022276_24370</name>
</gene>
<accession>A0ABP7LMJ8</accession>
<dbReference type="EMBL" id="BAABBM010000001">
    <property type="protein sequence ID" value="GAA3904888.1"/>
    <property type="molecule type" value="Genomic_DNA"/>
</dbReference>
<organism evidence="2 3">
    <name type="scientific">Sphingomonas limnosediminicola</name>
    <dbReference type="NCBI Taxonomy" id="940133"/>
    <lineage>
        <taxon>Bacteria</taxon>
        <taxon>Pseudomonadati</taxon>
        <taxon>Pseudomonadota</taxon>
        <taxon>Alphaproteobacteria</taxon>
        <taxon>Sphingomonadales</taxon>
        <taxon>Sphingomonadaceae</taxon>
        <taxon>Sphingomonas</taxon>
    </lineage>
</organism>
<evidence type="ECO:0008006" key="4">
    <source>
        <dbReference type="Google" id="ProtNLM"/>
    </source>
</evidence>
<keyword evidence="3" id="KW-1185">Reference proteome</keyword>
<sequence>MRRILMTAVAVALASSAGTAGVPVRVVGHSNADGELLKDILQNVTYFGAAFDCPAPSVIQTSVISPSRVPRSADYRVDSDQAGYEDWKANFCGKTEDFLIAFWPDPNGGSFIKVTYPYPDGAPHGGR</sequence>
<protein>
    <recommendedName>
        <fullName evidence="4">Secreted protein</fullName>
    </recommendedName>
</protein>
<evidence type="ECO:0000313" key="3">
    <source>
        <dbReference type="Proteomes" id="UP001500827"/>
    </source>
</evidence>
<keyword evidence="1" id="KW-0732">Signal</keyword>
<evidence type="ECO:0000313" key="2">
    <source>
        <dbReference type="EMBL" id="GAA3904888.1"/>
    </source>
</evidence>